<organism evidence="24 25">
    <name type="scientific">Nocardia fluminea</name>
    <dbReference type="NCBI Taxonomy" id="134984"/>
    <lineage>
        <taxon>Bacteria</taxon>
        <taxon>Bacillati</taxon>
        <taxon>Actinomycetota</taxon>
        <taxon>Actinomycetes</taxon>
        <taxon>Mycobacteriales</taxon>
        <taxon>Nocardiaceae</taxon>
        <taxon>Nocardia</taxon>
    </lineage>
</organism>
<dbReference type="InterPro" id="IPR036618">
    <property type="entry name" value="PtsI_HPr-bd_sf"/>
</dbReference>
<evidence type="ECO:0000256" key="20">
    <source>
        <dbReference type="PIRSR" id="PIRSR000732-3"/>
    </source>
</evidence>
<keyword evidence="14 17" id="KW-0418">Kinase</keyword>
<feature type="binding site" evidence="20">
    <location>
        <position position="437"/>
    </location>
    <ligand>
        <name>Mg(2+)</name>
        <dbReference type="ChEBI" id="CHEBI:18420"/>
    </ligand>
</feature>
<dbReference type="Gene3D" id="3.20.20.60">
    <property type="entry name" value="Phosphoenolpyruvate-binding domains"/>
    <property type="match status" value="1"/>
</dbReference>
<dbReference type="Proteomes" id="UP000233766">
    <property type="component" value="Unassembled WGS sequence"/>
</dbReference>
<evidence type="ECO:0000256" key="6">
    <source>
        <dbReference type="ARBA" id="ARBA00012232"/>
    </source>
</evidence>
<dbReference type="InterPro" id="IPR036637">
    <property type="entry name" value="Phosphohistidine_dom_sf"/>
</dbReference>
<feature type="binding site" evidence="19">
    <location>
        <position position="288"/>
    </location>
    <ligand>
        <name>phosphoenolpyruvate</name>
        <dbReference type="ChEBI" id="CHEBI:58702"/>
    </ligand>
</feature>
<dbReference type="GO" id="GO:0046872">
    <property type="term" value="F:metal ion binding"/>
    <property type="evidence" value="ECO:0007669"/>
    <property type="project" value="UniProtKB-KW"/>
</dbReference>
<evidence type="ECO:0000256" key="7">
    <source>
        <dbReference type="ARBA" id="ARBA00016544"/>
    </source>
</evidence>
<dbReference type="Gene3D" id="1.10.274.10">
    <property type="entry name" value="PtsI, HPr-binding domain"/>
    <property type="match status" value="1"/>
</dbReference>
<dbReference type="SUPFAM" id="SSF47831">
    <property type="entry name" value="Enzyme I of the PEP:sugar phosphotransferase system HPr-binding (sub)domain"/>
    <property type="match status" value="1"/>
</dbReference>
<evidence type="ECO:0000256" key="9">
    <source>
        <dbReference type="ARBA" id="ARBA00022490"/>
    </source>
</evidence>
<feature type="domain" description="PEP-utilising enzyme C-terminal" evidence="22">
    <location>
        <begin position="252"/>
        <end position="523"/>
    </location>
</feature>
<sequence>MPEQVIRGLGVSPGVVCAPWLRFGSQLETSAKDPVGGSVADELARVKDALGGVADEMTARAARVSGVAAEILSMSATMARDPGIVAATEKELAAGMPTAHAVHLAFEGFCAKLEALGGYMAERATDLRDIGGRTVAVLLGLPMPGIPEPGYPFVLVARDLAPADTAMLGDSDVVGLLTTEGGPTSHTAILAKSLALPAVVNCPDTDRLVDGVPVLLDGTTGEVVIDPSPAHQQAALEQAAADKARIAAASGPGHTADGTPVHLLVNIGTVDDAAKAGPVDSEGVGLFRTEFMYLGKTSAPSLDEQTASYTAVLEQFAGRRVVVRTLDAGSDKPLPFLDLGTEENPALGVRGLRIGTVFPETLATQLTALARAGEATGADLWVMAPMVATADEAAGFAALARESGLTKVGAMIEIPAAALRAADLLAHLDFVSIGTNDLSQYTCAVDRMAGGLAQLLDPWQPAVLDLIAMVGAAGAAAGKSVGVCGEAASDPTLAPVLVGLGVTSLSMSVPALPAVRAALAAVDRQRCQDAADAACAARNPQAGRAAVAAIIGRA</sequence>
<feature type="binding site" evidence="20">
    <location>
        <position position="413"/>
    </location>
    <ligand>
        <name>Mg(2+)</name>
        <dbReference type="ChEBI" id="CHEBI:18420"/>
    </ligand>
</feature>
<evidence type="ECO:0000256" key="5">
    <source>
        <dbReference type="ARBA" id="ARBA00007837"/>
    </source>
</evidence>
<evidence type="ECO:0000256" key="16">
    <source>
        <dbReference type="ARBA" id="ARBA00033235"/>
    </source>
</evidence>
<name>A0A2N3V4I6_9NOCA</name>
<comment type="similarity">
    <text evidence="5 17">Belongs to the PEP-utilizing enzyme family.</text>
</comment>
<comment type="function">
    <text evidence="3 17">General (non sugar-specific) component of the phosphoenolpyruvate-dependent sugar phosphotransferase system (sugar PTS). This major carbohydrate active-transport system catalyzes the phosphorylation of incoming sugar substrates concomitantly with their translocation across the cell membrane. Enzyme I transfers the phosphoryl group from phosphoenolpyruvate (PEP) to the phosphoryl carrier protein (HPr).</text>
</comment>
<evidence type="ECO:0000259" key="22">
    <source>
        <dbReference type="Pfam" id="PF02896"/>
    </source>
</evidence>
<dbReference type="GO" id="GO:0009401">
    <property type="term" value="P:phosphoenolpyruvate-dependent sugar phosphotransferase system"/>
    <property type="evidence" value="ECO:0007669"/>
    <property type="project" value="UniProtKB-KW"/>
</dbReference>
<evidence type="ECO:0000256" key="12">
    <source>
        <dbReference type="ARBA" id="ARBA00022683"/>
    </source>
</evidence>
<proteinExistence type="inferred from homology"/>
<evidence type="ECO:0000256" key="17">
    <source>
        <dbReference type="PIRNR" id="PIRNR000732"/>
    </source>
</evidence>
<dbReference type="SUPFAM" id="SSF52009">
    <property type="entry name" value="Phosphohistidine domain"/>
    <property type="match status" value="1"/>
</dbReference>
<dbReference type="InterPro" id="IPR008731">
    <property type="entry name" value="PTS_EIN"/>
</dbReference>
<evidence type="ECO:0000256" key="13">
    <source>
        <dbReference type="ARBA" id="ARBA00022723"/>
    </source>
</evidence>
<evidence type="ECO:0000256" key="8">
    <source>
        <dbReference type="ARBA" id="ARBA00022448"/>
    </source>
</evidence>
<dbReference type="InterPro" id="IPR000121">
    <property type="entry name" value="PEP_util_C"/>
</dbReference>
<dbReference type="InterPro" id="IPR024692">
    <property type="entry name" value="PTS_EI"/>
</dbReference>
<dbReference type="Pfam" id="PF05524">
    <property type="entry name" value="PEP-utilisers_N"/>
    <property type="match status" value="1"/>
</dbReference>
<dbReference type="PIRSF" id="PIRSF000732">
    <property type="entry name" value="PTS_enzyme_I"/>
    <property type="match status" value="1"/>
</dbReference>
<gene>
    <name evidence="24" type="ORF">ATK86_7414</name>
</gene>
<feature type="active site" description="Proton donor" evidence="18">
    <location>
        <position position="484"/>
    </location>
</feature>
<evidence type="ECO:0000256" key="4">
    <source>
        <dbReference type="ARBA" id="ARBA00004496"/>
    </source>
</evidence>
<keyword evidence="11 17" id="KW-0808">Transferase</keyword>
<dbReference type="Pfam" id="PF00391">
    <property type="entry name" value="PEP-utilizers"/>
    <property type="match status" value="1"/>
</dbReference>
<evidence type="ECO:0000256" key="1">
    <source>
        <dbReference type="ARBA" id="ARBA00000683"/>
    </source>
</evidence>
<dbReference type="RefSeq" id="WP_101469149.1">
    <property type="nucleotide sequence ID" value="NZ_PJMW01000004.1"/>
</dbReference>
<dbReference type="Gene3D" id="3.50.30.10">
    <property type="entry name" value="Phosphohistidine domain"/>
    <property type="match status" value="1"/>
</dbReference>
<comment type="subcellular location">
    <subcellularLocation>
        <location evidence="4 17">Cytoplasm</location>
    </subcellularLocation>
</comment>
<feature type="domain" description="PEP-utilising enzyme mobile" evidence="21">
    <location>
        <begin position="154"/>
        <end position="221"/>
    </location>
</feature>
<protein>
    <recommendedName>
        <fullName evidence="7 17">Phosphoenolpyruvate-protein phosphotransferase</fullName>
        <ecNumber evidence="6 17">2.7.3.9</ecNumber>
    </recommendedName>
    <alternativeName>
        <fullName evidence="16 17">Phosphotransferase system, enzyme I</fullName>
    </alternativeName>
</protein>
<dbReference type="AlphaFoldDB" id="A0A2N3V4I6"/>
<dbReference type="InterPro" id="IPR008279">
    <property type="entry name" value="PEP-util_enz_mobile_dom"/>
</dbReference>
<dbReference type="PANTHER" id="PTHR46244:SF3">
    <property type="entry name" value="PHOSPHOENOLPYRUVATE-PROTEIN PHOSPHOTRANSFERASE"/>
    <property type="match status" value="1"/>
</dbReference>
<keyword evidence="10 17" id="KW-0762">Sugar transport</keyword>
<dbReference type="GO" id="GO:0016301">
    <property type="term" value="F:kinase activity"/>
    <property type="evidence" value="ECO:0007669"/>
    <property type="project" value="UniProtKB-KW"/>
</dbReference>
<dbReference type="GO" id="GO:0008965">
    <property type="term" value="F:phosphoenolpyruvate-protein phosphotransferase activity"/>
    <property type="evidence" value="ECO:0007669"/>
    <property type="project" value="UniProtKB-EC"/>
</dbReference>
<feature type="binding site" evidence="19">
    <location>
        <position position="447"/>
    </location>
    <ligand>
        <name>phosphoenolpyruvate</name>
        <dbReference type="ChEBI" id="CHEBI:58702"/>
    </ligand>
</feature>
<dbReference type="InterPro" id="IPR006318">
    <property type="entry name" value="PTS_EI-like"/>
</dbReference>
<keyword evidence="9 17" id="KW-0963">Cytoplasm</keyword>
<comment type="catalytic activity">
    <reaction evidence="1 17">
        <text>L-histidyl-[protein] + phosphoenolpyruvate = N(pros)-phospho-L-histidyl-[protein] + pyruvate</text>
        <dbReference type="Rhea" id="RHEA:23880"/>
        <dbReference type="Rhea" id="RHEA-COMP:9745"/>
        <dbReference type="Rhea" id="RHEA-COMP:9746"/>
        <dbReference type="ChEBI" id="CHEBI:15361"/>
        <dbReference type="ChEBI" id="CHEBI:29979"/>
        <dbReference type="ChEBI" id="CHEBI:58702"/>
        <dbReference type="ChEBI" id="CHEBI:64837"/>
        <dbReference type="EC" id="2.7.3.9"/>
    </reaction>
</comment>
<keyword evidence="8 17" id="KW-0813">Transport</keyword>
<keyword evidence="25" id="KW-1185">Reference proteome</keyword>
<dbReference type="PANTHER" id="PTHR46244">
    <property type="entry name" value="PHOSPHOENOLPYRUVATE-PROTEIN PHOSPHOTRANSFERASE"/>
    <property type="match status" value="1"/>
</dbReference>
<dbReference type="EC" id="2.7.3.9" evidence="6 17"/>
<dbReference type="InterPro" id="IPR050499">
    <property type="entry name" value="PEP-utilizing_PTS_enzyme"/>
</dbReference>
<evidence type="ECO:0000256" key="2">
    <source>
        <dbReference type="ARBA" id="ARBA00001946"/>
    </source>
</evidence>
<dbReference type="GO" id="GO:0005737">
    <property type="term" value="C:cytoplasm"/>
    <property type="evidence" value="ECO:0007669"/>
    <property type="project" value="UniProtKB-SubCell"/>
</dbReference>
<feature type="domain" description="Phosphotransferase system enzyme I N-terminal" evidence="23">
    <location>
        <begin position="7"/>
        <end position="123"/>
    </location>
</feature>
<evidence type="ECO:0000313" key="24">
    <source>
        <dbReference type="EMBL" id="PKV76486.1"/>
    </source>
</evidence>
<evidence type="ECO:0000256" key="15">
    <source>
        <dbReference type="ARBA" id="ARBA00022842"/>
    </source>
</evidence>
<keyword evidence="12 17" id="KW-0598">Phosphotransferase system</keyword>
<evidence type="ECO:0000256" key="14">
    <source>
        <dbReference type="ARBA" id="ARBA00022777"/>
    </source>
</evidence>
<keyword evidence="15 17" id="KW-0460">Magnesium</keyword>
<dbReference type="NCBIfam" id="TIGR01417">
    <property type="entry name" value="PTS_I_fam"/>
    <property type="match status" value="1"/>
</dbReference>
<feature type="active site" description="Tele-phosphohistidine intermediate" evidence="18">
    <location>
        <position position="186"/>
    </location>
</feature>
<accession>A0A2N3V4I6</accession>
<evidence type="ECO:0000313" key="25">
    <source>
        <dbReference type="Proteomes" id="UP000233766"/>
    </source>
</evidence>
<keyword evidence="13 17" id="KW-0479">Metal-binding</keyword>
<evidence type="ECO:0000256" key="3">
    <source>
        <dbReference type="ARBA" id="ARBA00002728"/>
    </source>
</evidence>
<evidence type="ECO:0000256" key="18">
    <source>
        <dbReference type="PIRSR" id="PIRSR000732-1"/>
    </source>
</evidence>
<dbReference type="InterPro" id="IPR040442">
    <property type="entry name" value="Pyrv_kinase-like_dom_sf"/>
</dbReference>
<dbReference type="InterPro" id="IPR015813">
    <property type="entry name" value="Pyrv/PenolPyrv_kinase-like_dom"/>
</dbReference>
<evidence type="ECO:0000259" key="23">
    <source>
        <dbReference type="Pfam" id="PF05524"/>
    </source>
</evidence>
<dbReference type="Pfam" id="PF02896">
    <property type="entry name" value="PEP-utilizers_C"/>
    <property type="match status" value="1"/>
</dbReference>
<comment type="caution">
    <text evidence="24">The sequence shown here is derived from an EMBL/GenBank/DDBJ whole genome shotgun (WGS) entry which is preliminary data.</text>
</comment>
<dbReference type="SUPFAM" id="SSF51621">
    <property type="entry name" value="Phosphoenolpyruvate/pyruvate domain"/>
    <property type="match status" value="1"/>
</dbReference>
<dbReference type="PRINTS" id="PR01736">
    <property type="entry name" value="PHPHTRNFRASE"/>
</dbReference>
<evidence type="ECO:0000256" key="10">
    <source>
        <dbReference type="ARBA" id="ARBA00022597"/>
    </source>
</evidence>
<evidence type="ECO:0000259" key="21">
    <source>
        <dbReference type="Pfam" id="PF00391"/>
    </source>
</evidence>
<keyword evidence="24" id="KW-0670">Pyruvate</keyword>
<reference evidence="24 25" key="1">
    <citation type="submission" date="2017-12" db="EMBL/GenBank/DDBJ databases">
        <title>Sequencing the genomes of 1000 Actinobacteria strains.</title>
        <authorList>
            <person name="Klenk H.-P."/>
        </authorList>
    </citation>
    <scope>NUCLEOTIDE SEQUENCE [LARGE SCALE GENOMIC DNA]</scope>
    <source>
        <strain evidence="24 25">DSM 44489</strain>
    </source>
</reference>
<feature type="binding site" evidence="19">
    <location>
        <position position="324"/>
    </location>
    <ligand>
        <name>phosphoenolpyruvate</name>
        <dbReference type="ChEBI" id="CHEBI:58702"/>
    </ligand>
</feature>
<comment type="cofactor">
    <cofactor evidence="2 17 20">
        <name>Mg(2+)</name>
        <dbReference type="ChEBI" id="CHEBI:18420"/>
    </cofactor>
</comment>
<dbReference type="EMBL" id="PJMW01000004">
    <property type="protein sequence ID" value="PKV76486.1"/>
    <property type="molecule type" value="Genomic_DNA"/>
</dbReference>
<dbReference type="OrthoDB" id="9765468at2"/>
<evidence type="ECO:0000256" key="19">
    <source>
        <dbReference type="PIRSR" id="PIRSR000732-2"/>
    </source>
</evidence>
<evidence type="ECO:0000256" key="11">
    <source>
        <dbReference type="ARBA" id="ARBA00022679"/>
    </source>
</evidence>
<feature type="binding site" evidence="19">
    <location>
        <begin position="436"/>
        <end position="437"/>
    </location>
    <ligand>
        <name>phosphoenolpyruvate</name>
        <dbReference type="ChEBI" id="CHEBI:58702"/>
    </ligand>
</feature>